<dbReference type="SUPFAM" id="SSF63748">
    <property type="entry name" value="Tudor/PWWP/MBT"/>
    <property type="match status" value="3"/>
</dbReference>
<proteinExistence type="predicted"/>
<keyword evidence="5" id="KW-0479">Metal-binding</keyword>
<evidence type="ECO:0000256" key="5">
    <source>
        <dbReference type="ARBA" id="ARBA00022723"/>
    </source>
</evidence>
<dbReference type="PANTHER" id="PTHR16442:SF1">
    <property type="entry name" value="RING FINGER PROTEIN 17"/>
    <property type="match status" value="1"/>
</dbReference>
<evidence type="ECO:0000256" key="13">
    <source>
        <dbReference type="ARBA" id="ARBA00062119"/>
    </source>
</evidence>
<dbReference type="AlphaFoldDB" id="A0A663EEB6"/>
<evidence type="ECO:0000256" key="12">
    <source>
        <dbReference type="ARBA" id="ARBA00057086"/>
    </source>
</evidence>
<dbReference type="Gene3D" id="2.30.30.140">
    <property type="match status" value="3"/>
</dbReference>
<evidence type="ECO:0000256" key="14">
    <source>
        <dbReference type="ARBA" id="ARBA00072636"/>
    </source>
</evidence>
<dbReference type="GeneTree" id="ENSGT00940000157559"/>
<dbReference type="InterPro" id="IPR035437">
    <property type="entry name" value="SNase_OB-fold_sf"/>
</dbReference>
<keyword evidence="11" id="KW-0539">Nucleus</keyword>
<dbReference type="PROSITE" id="PS50304">
    <property type="entry name" value="TUDOR"/>
    <property type="match status" value="3"/>
</dbReference>
<dbReference type="Proteomes" id="UP000472275">
    <property type="component" value="Chromosome 19"/>
</dbReference>
<evidence type="ECO:0000256" key="3">
    <source>
        <dbReference type="ARBA" id="ARBA00022473"/>
    </source>
</evidence>
<sequence length="620" mass="69807">MATIYKESQPQSVKWESSMHCAVYVRDLKQWQRGRISRIVSETSAEVILYDSGAEKTVDISCLRKLEENMKKIRTLAIECSLADIRPTGGSTQWTATVCECLSYYLTGAQVKIIIQVSCSCFFQGSVVACALPVKILCKDETGQLIDISEHLIKKGLAFRKRRTDKADVAYSVSKEHLEVHLEQEDTQLDGCNTRTAHARNSIAPEENITVSESEEKLCKTYKSLLHSGMGEVYKTPVIPEAKIFQAVVSCVGHDGTIYIIPKSFETELNKLMTEIQSNFKCLGLLEPYCWKKGEACVVRGSDTMWYRGKVVELGGSTLQVQYIDHGCIERIPQCHLYPTTLYTGIPPFCIPCQLYKTVPVSNGKFEDILAVTQIDILFSHTKVVTSSSFYFELLEGDVPVLPSYKLPPLPVPGDTFPVRVTHLVSPKEVYICLDPSKYLTKQSATAGDANCDSESLDEALKWCNKSVESLPFLTHFQTEMPCLVEYQDGLWYRAKVLSVEEFDPIRILVQFVDYGSFSVVPTSRLRHIPYHLLKYPVQAVRALLAGFKPALYDRNVKRIPYCPEWSVEALWAMMECIEGKQLSASILALSPEVTISLYEDDKNLIHMKLIQMGLADLDE</sequence>
<evidence type="ECO:0000256" key="11">
    <source>
        <dbReference type="ARBA" id="ARBA00023242"/>
    </source>
</evidence>
<dbReference type="InParanoid" id="A0A663EEB6"/>
<evidence type="ECO:0000256" key="6">
    <source>
        <dbReference type="ARBA" id="ARBA00022737"/>
    </source>
</evidence>
<evidence type="ECO:0000313" key="17">
    <source>
        <dbReference type="Proteomes" id="UP000472275"/>
    </source>
</evidence>
<dbReference type="Pfam" id="PF00567">
    <property type="entry name" value="TUDOR"/>
    <property type="match status" value="3"/>
</dbReference>
<protein>
    <recommendedName>
        <fullName evidence="14">RING finger protein 17</fullName>
    </recommendedName>
</protein>
<dbReference type="Gene3D" id="2.40.50.90">
    <property type="match status" value="2"/>
</dbReference>
<evidence type="ECO:0000256" key="4">
    <source>
        <dbReference type="ARBA" id="ARBA00022490"/>
    </source>
</evidence>
<keyword evidence="6" id="KW-0677">Repeat</keyword>
<comment type="subcellular location">
    <subcellularLocation>
        <location evidence="2">Cytoplasm</location>
    </subcellularLocation>
    <subcellularLocation>
        <location evidence="1">Nucleus</location>
    </subcellularLocation>
</comment>
<comment type="subunit">
    <text evidence="13">Interacts with MXD1, MXD3, MXD4, MXI1 and PIWIL1. Self-associates.</text>
</comment>
<evidence type="ECO:0000256" key="2">
    <source>
        <dbReference type="ARBA" id="ARBA00004496"/>
    </source>
</evidence>
<keyword evidence="9" id="KW-0862">Zinc</keyword>
<dbReference type="InterPro" id="IPR002999">
    <property type="entry name" value="Tudor"/>
</dbReference>
<keyword evidence="4" id="KW-0963">Cytoplasm</keyword>
<evidence type="ECO:0000256" key="10">
    <source>
        <dbReference type="ARBA" id="ARBA00022871"/>
    </source>
</evidence>
<dbReference type="Ensembl" id="ENSACCT00020010858.1">
    <property type="protein sequence ID" value="ENSACCP00020010393.1"/>
    <property type="gene ID" value="ENSACCG00020007116.1"/>
</dbReference>
<evidence type="ECO:0000256" key="9">
    <source>
        <dbReference type="ARBA" id="ARBA00022833"/>
    </source>
</evidence>
<keyword evidence="10" id="KW-0744">Spermatogenesis</keyword>
<evidence type="ECO:0000259" key="15">
    <source>
        <dbReference type="PROSITE" id="PS50304"/>
    </source>
</evidence>
<dbReference type="PANTHER" id="PTHR16442">
    <property type="entry name" value="RING FINGER PROTEIN 17"/>
    <property type="match status" value="1"/>
</dbReference>
<accession>A0A663EEB6</accession>
<dbReference type="GO" id="GO:0005737">
    <property type="term" value="C:cytoplasm"/>
    <property type="evidence" value="ECO:0007669"/>
    <property type="project" value="UniProtKB-SubCell"/>
</dbReference>
<evidence type="ECO:0000256" key="7">
    <source>
        <dbReference type="ARBA" id="ARBA00022771"/>
    </source>
</evidence>
<evidence type="ECO:0000313" key="16">
    <source>
        <dbReference type="Ensembl" id="ENSACCP00020010393.1"/>
    </source>
</evidence>
<evidence type="ECO:0000256" key="8">
    <source>
        <dbReference type="ARBA" id="ARBA00022782"/>
    </source>
</evidence>
<feature type="domain" description="Tudor" evidence="15">
    <location>
        <begin position="476"/>
        <end position="536"/>
    </location>
</feature>
<dbReference type="FunFam" id="2.30.30.140:FF:000114">
    <property type="entry name" value="RING finger protein 17"/>
    <property type="match status" value="1"/>
</dbReference>
<name>A0A663EEB6_AQUCH</name>
<comment type="function">
    <text evidence="12">Seems to be involved in regulation of transcriptional activity of MYC. In vitro, inhibits DNA-binding activity of Mad-MAX heterodimers. Can recruit Mad transcriptional repressors (MXD1, MXD3, MXD4 and MXI1) to the cytoplasm. May be involved in spermiogenesis.</text>
</comment>
<dbReference type="GO" id="GO:0005634">
    <property type="term" value="C:nucleus"/>
    <property type="evidence" value="ECO:0007669"/>
    <property type="project" value="UniProtKB-SubCell"/>
</dbReference>
<keyword evidence="3" id="KW-0217">Developmental protein</keyword>
<dbReference type="GO" id="GO:0007283">
    <property type="term" value="P:spermatogenesis"/>
    <property type="evidence" value="ECO:0007669"/>
    <property type="project" value="UniProtKB-KW"/>
</dbReference>
<dbReference type="GO" id="GO:0030154">
    <property type="term" value="P:cell differentiation"/>
    <property type="evidence" value="ECO:0007669"/>
    <property type="project" value="UniProtKB-KW"/>
</dbReference>
<feature type="domain" description="Tudor" evidence="15">
    <location>
        <begin position="290"/>
        <end position="347"/>
    </location>
</feature>
<dbReference type="GO" id="GO:0008270">
    <property type="term" value="F:zinc ion binding"/>
    <property type="evidence" value="ECO:0007669"/>
    <property type="project" value="UniProtKB-KW"/>
</dbReference>
<dbReference type="SMART" id="SM00333">
    <property type="entry name" value="TUDOR"/>
    <property type="match status" value="3"/>
</dbReference>
<keyword evidence="8" id="KW-0221">Differentiation</keyword>
<organism evidence="16 17">
    <name type="scientific">Aquila chrysaetos chrysaetos</name>
    <dbReference type="NCBI Taxonomy" id="223781"/>
    <lineage>
        <taxon>Eukaryota</taxon>
        <taxon>Metazoa</taxon>
        <taxon>Chordata</taxon>
        <taxon>Craniata</taxon>
        <taxon>Vertebrata</taxon>
        <taxon>Euteleostomi</taxon>
        <taxon>Archelosauria</taxon>
        <taxon>Archosauria</taxon>
        <taxon>Dinosauria</taxon>
        <taxon>Saurischia</taxon>
        <taxon>Theropoda</taxon>
        <taxon>Coelurosauria</taxon>
        <taxon>Aves</taxon>
        <taxon>Neognathae</taxon>
        <taxon>Neoaves</taxon>
        <taxon>Telluraves</taxon>
        <taxon>Accipitrimorphae</taxon>
        <taxon>Accipitriformes</taxon>
        <taxon>Accipitridae</taxon>
        <taxon>Accipitrinae</taxon>
        <taxon>Aquila</taxon>
    </lineage>
</organism>
<reference evidence="16" key="2">
    <citation type="submission" date="2025-09" db="UniProtKB">
        <authorList>
            <consortium name="Ensembl"/>
        </authorList>
    </citation>
    <scope>IDENTIFICATION</scope>
</reference>
<feature type="domain" description="Tudor" evidence="15">
    <location>
        <begin position="14"/>
        <end position="73"/>
    </location>
</feature>
<keyword evidence="17" id="KW-1185">Reference proteome</keyword>
<reference evidence="16" key="1">
    <citation type="submission" date="2025-08" db="UniProtKB">
        <authorList>
            <consortium name="Ensembl"/>
        </authorList>
    </citation>
    <scope>IDENTIFICATION</scope>
</reference>
<keyword evidence="7" id="KW-0863">Zinc-finger</keyword>
<evidence type="ECO:0000256" key="1">
    <source>
        <dbReference type="ARBA" id="ARBA00004123"/>
    </source>
</evidence>